<keyword evidence="2" id="KW-0442">Lipid degradation</keyword>
<name>A0AAW2KGR4_SESRA</name>
<comment type="similarity">
    <text evidence="2">Belongs to the AB hydrolase superfamily. Lipase family.</text>
</comment>
<dbReference type="EC" id="3.1.1.-" evidence="2"/>
<dbReference type="InterPro" id="IPR033556">
    <property type="entry name" value="PLA"/>
</dbReference>
<dbReference type="GO" id="GO:0016042">
    <property type="term" value="P:lipid catabolic process"/>
    <property type="evidence" value="ECO:0007669"/>
    <property type="project" value="UniProtKB-UniRule"/>
</dbReference>
<reference evidence="3" key="1">
    <citation type="submission" date="2020-06" db="EMBL/GenBank/DDBJ databases">
        <authorList>
            <person name="Li T."/>
            <person name="Hu X."/>
            <person name="Zhang T."/>
            <person name="Song X."/>
            <person name="Zhang H."/>
            <person name="Dai N."/>
            <person name="Sheng W."/>
            <person name="Hou X."/>
            <person name="Wei L."/>
        </authorList>
    </citation>
    <scope>NUCLEOTIDE SEQUENCE</scope>
    <source>
        <strain evidence="3">G02</strain>
        <tissue evidence="3">Leaf</tissue>
    </source>
</reference>
<dbReference type="GO" id="GO:0008970">
    <property type="term" value="F:phospholipase A1 activity"/>
    <property type="evidence" value="ECO:0007669"/>
    <property type="project" value="UniProtKB-UniRule"/>
</dbReference>
<protein>
    <recommendedName>
        <fullName evidence="2">Phospholipase A1</fullName>
        <ecNumber evidence="2">3.1.1.-</ecNumber>
    </recommendedName>
</protein>
<dbReference type="EMBL" id="JACGWJ010000028">
    <property type="protein sequence ID" value="KAL0305454.1"/>
    <property type="molecule type" value="Genomic_DNA"/>
</dbReference>
<comment type="function">
    <text evidence="2">Acylhydrolase that catalyzes the hydrolysis of phospholipids at the sn-1 position.</text>
</comment>
<comment type="caution">
    <text evidence="3">The sequence shown here is derived from an EMBL/GenBank/DDBJ whole genome shotgun (WGS) entry which is preliminary data.</text>
</comment>
<accession>A0AAW2KGR4</accession>
<dbReference type="Gene3D" id="3.40.50.1820">
    <property type="entry name" value="alpha/beta hydrolase"/>
    <property type="match status" value="1"/>
</dbReference>
<dbReference type="AlphaFoldDB" id="A0AAW2KGR4"/>
<reference evidence="3" key="2">
    <citation type="journal article" date="2024" name="Plant">
        <title>Genomic evolution and insights into agronomic trait innovations of Sesamum species.</title>
        <authorList>
            <person name="Miao H."/>
            <person name="Wang L."/>
            <person name="Qu L."/>
            <person name="Liu H."/>
            <person name="Sun Y."/>
            <person name="Le M."/>
            <person name="Wang Q."/>
            <person name="Wei S."/>
            <person name="Zheng Y."/>
            <person name="Lin W."/>
            <person name="Duan Y."/>
            <person name="Cao H."/>
            <person name="Xiong S."/>
            <person name="Wang X."/>
            <person name="Wei L."/>
            <person name="Li C."/>
            <person name="Ma Q."/>
            <person name="Ju M."/>
            <person name="Zhao R."/>
            <person name="Li G."/>
            <person name="Mu C."/>
            <person name="Tian Q."/>
            <person name="Mei H."/>
            <person name="Zhang T."/>
            <person name="Gao T."/>
            <person name="Zhang H."/>
        </authorList>
    </citation>
    <scope>NUCLEOTIDE SEQUENCE</scope>
    <source>
        <strain evidence="3">G02</strain>
    </source>
</reference>
<evidence type="ECO:0000313" key="3">
    <source>
        <dbReference type="EMBL" id="KAL0305454.1"/>
    </source>
</evidence>
<keyword evidence="2" id="KW-0443">Lipid metabolism</keyword>
<dbReference type="PANTHER" id="PTHR31828">
    <property type="entry name" value="PHOSPHOLIPASE A1-IIGAMMA"/>
    <property type="match status" value="1"/>
</dbReference>
<gene>
    <name evidence="3" type="ORF">Sradi_5962700</name>
</gene>
<evidence type="ECO:0000256" key="1">
    <source>
        <dbReference type="ARBA" id="ARBA00022801"/>
    </source>
</evidence>
<sequence>MLETYLHLVDGYHSSDSGFRADAKRDVALVNKDCDMLVDELRIPPNWYQLANKGLERNDHGRWVKPKRDPEDIPSPPWNHITIMSLNWRIVMGLDPGSVFQFNLGQQEFVHENLVKSNMVDIVSIIVLSLIIDSII</sequence>
<evidence type="ECO:0000256" key="2">
    <source>
        <dbReference type="RuleBase" id="RU367093"/>
    </source>
</evidence>
<proteinExistence type="inferred from homology"/>
<dbReference type="InterPro" id="IPR029058">
    <property type="entry name" value="AB_hydrolase_fold"/>
</dbReference>
<organism evidence="3">
    <name type="scientific">Sesamum radiatum</name>
    <name type="common">Black benniseed</name>
    <dbReference type="NCBI Taxonomy" id="300843"/>
    <lineage>
        <taxon>Eukaryota</taxon>
        <taxon>Viridiplantae</taxon>
        <taxon>Streptophyta</taxon>
        <taxon>Embryophyta</taxon>
        <taxon>Tracheophyta</taxon>
        <taxon>Spermatophyta</taxon>
        <taxon>Magnoliopsida</taxon>
        <taxon>eudicotyledons</taxon>
        <taxon>Gunneridae</taxon>
        <taxon>Pentapetalae</taxon>
        <taxon>asterids</taxon>
        <taxon>lamiids</taxon>
        <taxon>Lamiales</taxon>
        <taxon>Pedaliaceae</taxon>
        <taxon>Sesamum</taxon>
    </lineage>
</organism>
<keyword evidence="1 2" id="KW-0378">Hydrolase</keyword>
<dbReference type="PANTHER" id="PTHR31828:SF1">
    <property type="entry name" value="PHOSPHOLIPASE A1-IIGAMMA"/>
    <property type="match status" value="1"/>
</dbReference>